<dbReference type="PROSITE" id="PS50041">
    <property type="entry name" value="C_TYPE_LECTIN_2"/>
    <property type="match status" value="1"/>
</dbReference>
<dbReference type="GeneTree" id="ENSGT00990000205346"/>
<dbReference type="SMART" id="SM00034">
    <property type="entry name" value="CLECT"/>
    <property type="match status" value="1"/>
</dbReference>
<sequence length="231" mass="27200">MAKILGLHLDIVPLITDSIFNINTAALSPARIHCGEISINILDRGYFGTLDRDRFSYCREKYIDLAFISNQQEVDEVNNISRTDYVWIGLYRDPSHPTEWKWSGGWNSSFKFWGKGQPNNKHGNQDCVSVWKKKMNDDQCTEQYPFLCQTGKWFQSFFPQVNILKKSPCPDIFKMSCQGKHSRNTVITLSVSKIPYRKNEWWKNDWNHLFPCLTTRFYGYYDLYCVTLYLK</sequence>
<dbReference type="AlphaFoldDB" id="A0A673WIM0"/>
<dbReference type="Proteomes" id="UP000472277">
    <property type="component" value="Chromosome 29"/>
</dbReference>
<dbReference type="PANTHER" id="PTHR45784">
    <property type="entry name" value="C-TYPE LECTIN DOMAIN FAMILY 20 MEMBER A-RELATED"/>
    <property type="match status" value="1"/>
</dbReference>
<dbReference type="InterPro" id="IPR016187">
    <property type="entry name" value="CTDL_fold"/>
</dbReference>
<reference evidence="2" key="1">
    <citation type="submission" date="2025-08" db="UniProtKB">
        <authorList>
            <consortium name="Ensembl"/>
        </authorList>
    </citation>
    <scope>IDENTIFICATION</scope>
</reference>
<dbReference type="Gene3D" id="3.10.100.10">
    <property type="entry name" value="Mannose-Binding Protein A, subunit A"/>
    <property type="match status" value="1"/>
</dbReference>
<protein>
    <recommendedName>
        <fullName evidence="1">C-type lectin domain-containing protein</fullName>
    </recommendedName>
</protein>
<organism evidence="2 3">
    <name type="scientific">Salmo trutta</name>
    <name type="common">Brown trout</name>
    <dbReference type="NCBI Taxonomy" id="8032"/>
    <lineage>
        <taxon>Eukaryota</taxon>
        <taxon>Metazoa</taxon>
        <taxon>Chordata</taxon>
        <taxon>Craniata</taxon>
        <taxon>Vertebrata</taxon>
        <taxon>Euteleostomi</taxon>
        <taxon>Actinopterygii</taxon>
        <taxon>Neopterygii</taxon>
        <taxon>Teleostei</taxon>
        <taxon>Protacanthopterygii</taxon>
        <taxon>Salmoniformes</taxon>
        <taxon>Salmonidae</taxon>
        <taxon>Salmoninae</taxon>
        <taxon>Salmo</taxon>
    </lineage>
</organism>
<dbReference type="PANTHER" id="PTHR45784:SF3">
    <property type="entry name" value="C-TYPE LECTIN DOMAIN FAMILY 4 MEMBER K-LIKE-RELATED"/>
    <property type="match status" value="1"/>
</dbReference>
<accession>A0A673WIM0</accession>
<dbReference type="InParanoid" id="A0A673WIM0"/>
<evidence type="ECO:0000259" key="1">
    <source>
        <dbReference type="PROSITE" id="PS50041"/>
    </source>
</evidence>
<name>A0A673WIM0_SALTR</name>
<dbReference type="Ensembl" id="ENSSTUT00000009229.1">
    <property type="protein sequence ID" value="ENSSTUP00000008612.1"/>
    <property type="gene ID" value="ENSSTUG00000004274.1"/>
</dbReference>
<evidence type="ECO:0000313" key="2">
    <source>
        <dbReference type="Ensembl" id="ENSSTUP00000008612.1"/>
    </source>
</evidence>
<evidence type="ECO:0000313" key="3">
    <source>
        <dbReference type="Proteomes" id="UP000472277"/>
    </source>
</evidence>
<dbReference type="Pfam" id="PF00059">
    <property type="entry name" value="Lectin_C"/>
    <property type="match status" value="1"/>
</dbReference>
<dbReference type="InterPro" id="IPR001304">
    <property type="entry name" value="C-type_lectin-like"/>
</dbReference>
<dbReference type="SUPFAM" id="SSF56436">
    <property type="entry name" value="C-type lectin-like"/>
    <property type="match status" value="1"/>
</dbReference>
<proteinExistence type="predicted"/>
<feature type="domain" description="C-type lectin" evidence="1">
    <location>
        <begin position="57"/>
        <end position="149"/>
    </location>
</feature>
<dbReference type="InterPro" id="IPR016186">
    <property type="entry name" value="C-type_lectin-like/link_sf"/>
</dbReference>
<reference evidence="2" key="2">
    <citation type="submission" date="2025-09" db="UniProtKB">
        <authorList>
            <consortium name="Ensembl"/>
        </authorList>
    </citation>
    <scope>IDENTIFICATION</scope>
</reference>
<keyword evidence="3" id="KW-1185">Reference proteome</keyword>